<gene>
    <name evidence="1" type="ordered locus">Awo_c26320</name>
</gene>
<proteinExistence type="predicted"/>
<protein>
    <submittedName>
        <fullName evidence="1">Uncharacterized protein</fullName>
    </submittedName>
</protein>
<reference evidence="1 2" key="2">
    <citation type="journal article" date="2012" name="PLoS ONE">
        <title>An ancient pathway combining carbon dioxide fixation with the generation and utilization of a sodium ion gradient for ATP synthesis.</title>
        <authorList>
            <person name="Poehlein A."/>
            <person name="Schmidt S."/>
            <person name="Kaster A.K."/>
            <person name="Goenrich M."/>
            <person name="Vollmers J."/>
            <person name="Thurmer A."/>
            <person name="Bertsch J."/>
            <person name="Schuchmann K."/>
            <person name="Voigt B."/>
            <person name="Hecker M."/>
            <person name="Daniel R."/>
            <person name="Thauer R.K."/>
            <person name="Gottschalk G."/>
            <person name="Muller V."/>
        </authorList>
    </citation>
    <scope>NUCLEOTIDE SEQUENCE [LARGE SCALE GENOMIC DNA]</scope>
    <source>
        <strain evidence="2">ATCC 29683 / DSM 1030 / JCM 2381 / KCTC 1655 / WB1</strain>
    </source>
</reference>
<dbReference type="KEGG" id="awo:Awo_c26320"/>
<reference evidence="2" key="1">
    <citation type="submission" date="2011-07" db="EMBL/GenBank/DDBJ databases">
        <title>Complete genome sequence of Acetobacterium woodii.</title>
        <authorList>
            <person name="Poehlein A."/>
            <person name="Schmidt S."/>
            <person name="Kaster A.-K."/>
            <person name="Goenrich M."/>
            <person name="Vollmers J."/>
            <person name="Thuermer A."/>
            <person name="Gottschalk G."/>
            <person name="Thauer R.K."/>
            <person name="Daniel R."/>
            <person name="Mueller V."/>
        </authorList>
    </citation>
    <scope>NUCLEOTIDE SEQUENCE [LARGE SCALE GENOMIC DNA]</scope>
    <source>
        <strain evidence="2">ATCC 29683 / DSM 1030 / JCM 2381 / KCTC 1655 / WB1</strain>
    </source>
</reference>
<dbReference type="STRING" id="931626.Awo_c26320"/>
<keyword evidence="2" id="KW-1185">Reference proteome</keyword>
<name>H6LEU5_ACEWD</name>
<evidence type="ECO:0000313" key="2">
    <source>
        <dbReference type="Proteomes" id="UP000007177"/>
    </source>
</evidence>
<sequence length="146" mass="16976">MVISLVLGLLLSGLVFVNTVNKKARINQKLFYSERYLNLYFQKQVLSSEKIYFKNNRIYLQDLESPDRYYNYYQYSNGFLRRYKVYKNGLNPIGTGGNSQFADNIASFSLTLGTHNEIVLKYSLMIDGVIYSRETTIMYGNVVEIV</sequence>
<organism evidence="1 2">
    <name type="scientific">Acetobacterium woodii (strain ATCC 29683 / DSM 1030 / JCM 2381 / KCTC 1655 / WB1)</name>
    <dbReference type="NCBI Taxonomy" id="931626"/>
    <lineage>
        <taxon>Bacteria</taxon>
        <taxon>Bacillati</taxon>
        <taxon>Bacillota</taxon>
        <taxon>Clostridia</taxon>
        <taxon>Eubacteriales</taxon>
        <taxon>Eubacteriaceae</taxon>
        <taxon>Acetobacterium</taxon>
    </lineage>
</organism>
<dbReference type="eggNOG" id="ENOG502ZEDE">
    <property type="taxonomic scope" value="Bacteria"/>
</dbReference>
<dbReference type="EMBL" id="CP002987">
    <property type="protein sequence ID" value="AFA49388.1"/>
    <property type="molecule type" value="Genomic_DNA"/>
</dbReference>
<dbReference type="Proteomes" id="UP000007177">
    <property type="component" value="Chromosome"/>
</dbReference>
<dbReference type="AlphaFoldDB" id="H6LEU5"/>
<evidence type="ECO:0000313" key="1">
    <source>
        <dbReference type="EMBL" id="AFA49388.1"/>
    </source>
</evidence>
<accession>H6LEU5</accession>
<dbReference type="HOGENOM" id="CLU_1773323_0_0_9"/>